<dbReference type="InterPro" id="IPR015943">
    <property type="entry name" value="WD40/YVTN_repeat-like_dom_sf"/>
</dbReference>
<feature type="non-terminal residue" evidence="1">
    <location>
        <position position="1"/>
    </location>
</feature>
<sequence length="319" mass="35897">FAGHTSSVMGFTVNKLSNTIASSDMNKVQLYNKDFVTFKTSSISTNNIVYINNNNLAVAVNGYINIYDSNLVQIRTLSTGDQVSRMKYLNKSLLVCGAISGKIMFYNTLTWGLPINIDAHPGYQITAIEELSSDLIVTGSKGYKIKLWNIKNFTLVKIFDTEEIEDLKSLNEIAFSYEKKNNIFEDFSSSSGYLSYTSTSNGDSERKENITSTSTATLLEKQSSISGSVTDRNFLTKKVFSNGFYLIKSKIIFSVVHDLCLIASRIEINKLRCFDLCSRDLVCKYVVYEELQKSCKIYRELTIPIAFDNADNSKVFLKL</sequence>
<gene>
    <name evidence="1" type="ORF">OXX778_LOCUS17455</name>
</gene>
<reference evidence="1" key="1">
    <citation type="submission" date="2021-02" db="EMBL/GenBank/DDBJ databases">
        <authorList>
            <person name="Nowell W R."/>
        </authorList>
    </citation>
    <scope>NUCLEOTIDE SEQUENCE</scope>
    <source>
        <strain evidence="1">Ploen Becks lab</strain>
    </source>
</reference>
<organism evidence="1 2">
    <name type="scientific">Brachionus calyciflorus</name>
    <dbReference type="NCBI Taxonomy" id="104777"/>
    <lineage>
        <taxon>Eukaryota</taxon>
        <taxon>Metazoa</taxon>
        <taxon>Spiralia</taxon>
        <taxon>Gnathifera</taxon>
        <taxon>Rotifera</taxon>
        <taxon>Eurotatoria</taxon>
        <taxon>Monogononta</taxon>
        <taxon>Pseudotrocha</taxon>
        <taxon>Ploima</taxon>
        <taxon>Brachionidae</taxon>
        <taxon>Brachionus</taxon>
    </lineage>
</organism>
<dbReference type="Proteomes" id="UP000663879">
    <property type="component" value="Unassembled WGS sequence"/>
</dbReference>
<dbReference type="InterPro" id="IPR036322">
    <property type="entry name" value="WD40_repeat_dom_sf"/>
</dbReference>
<dbReference type="Gene3D" id="2.130.10.10">
    <property type="entry name" value="YVTN repeat-like/Quinoprotein amine dehydrogenase"/>
    <property type="match status" value="1"/>
</dbReference>
<protein>
    <submittedName>
        <fullName evidence="1">Uncharacterized protein</fullName>
    </submittedName>
</protein>
<dbReference type="EMBL" id="CAJNOC010004462">
    <property type="protein sequence ID" value="CAF1022607.1"/>
    <property type="molecule type" value="Genomic_DNA"/>
</dbReference>
<proteinExistence type="predicted"/>
<dbReference type="AlphaFoldDB" id="A0A814I9U0"/>
<dbReference type="SUPFAM" id="SSF50978">
    <property type="entry name" value="WD40 repeat-like"/>
    <property type="match status" value="1"/>
</dbReference>
<accession>A0A814I9U0</accession>
<comment type="caution">
    <text evidence="1">The sequence shown here is derived from an EMBL/GenBank/DDBJ whole genome shotgun (WGS) entry which is preliminary data.</text>
</comment>
<evidence type="ECO:0000313" key="1">
    <source>
        <dbReference type="EMBL" id="CAF1022607.1"/>
    </source>
</evidence>
<name>A0A814I9U0_9BILA</name>
<keyword evidence="2" id="KW-1185">Reference proteome</keyword>
<evidence type="ECO:0000313" key="2">
    <source>
        <dbReference type="Proteomes" id="UP000663879"/>
    </source>
</evidence>